<name>A0ABD1EIY0_HYPHA</name>
<organism evidence="5 6">
    <name type="scientific">Hypothenemus hampei</name>
    <name type="common">Coffee berry borer</name>
    <dbReference type="NCBI Taxonomy" id="57062"/>
    <lineage>
        <taxon>Eukaryota</taxon>
        <taxon>Metazoa</taxon>
        <taxon>Ecdysozoa</taxon>
        <taxon>Arthropoda</taxon>
        <taxon>Hexapoda</taxon>
        <taxon>Insecta</taxon>
        <taxon>Pterygota</taxon>
        <taxon>Neoptera</taxon>
        <taxon>Endopterygota</taxon>
        <taxon>Coleoptera</taxon>
        <taxon>Polyphaga</taxon>
        <taxon>Cucujiformia</taxon>
        <taxon>Curculionidae</taxon>
        <taxon>Scolytinae</taxon>
        <taxon>Hypothenemus</taxon>
    </lineage>
</organism>
<evidence type="ECO:0000313" key="5">
    <source>
        <dbReference type="EMBL" id="KAL1494658.1"/>
    </source>
</evidence>
<dbReference type="EMBL" id="JBDJPC010000007">
    <property type="protein sequence ID" value="KAL1494658.1"/>
    <property type="molecule type" value="Genomic_DNA"/>
</dbReference>
<keyword evidence="2" id="KW-0963">Cytoplasm</keyword>
<keyword evidence="4" id="KW-0206">Cytoskeleton</keyword>
<protein>
    <submittedName>
        <fullName evidence="5">Uncharacterized protein</fullName>
    </submittedName>
</protein>
<evidence type="ECO:0000256" key="1">
    <source>
        <dbReference type="ARBA" id="ARBA00004245"/>
    </source>
</evidence>
<dbReference type="GO" id="GO:0005856">
    <property type="term" value="C:cytoskeleton"/>
    <property type="evidence" value="ECO:0007669"/>
    <property type="project" value="UniProtKB-SubCell"/>
</dbReference>
<comment type="caution">
    <text evidence="5">The sequence shown here is derived from an EMBL/GenBank/DDBJ whole genome shotgun (WGS) entry which is preliminary data.</text>
</comment>
<sequence>MAGNYGKYIDRSPTIYAAGKVSGDPTENVLSCLNQYRLVDEIEALQHDAKIYKAEPFVPLRKLPVIQNPAFRGTQTEIRELLNPPLLTRYQQLIQDLKETPYFSYWNAEIGKVRDYVPGLPAGMNPVETTYGQPSKKDITVKELINPSKGVYEVLRESQLGHDLYKKTHNDYNPSEQMNRGYKKPPFDPKKCYGFKTKYDPRGIGVRCAIDWSEKEPLMSSSKLQADFLRRTRPQLGKVLAPNDNISCVPKGHRFGNPLKRHSYEVADLLRDPTEK</sequence>
<reference evidence="5 6" key="1">
    <citation type="submission" date="2024-05" db="EMBL/GenBank/DDBJ databases">
        <title>Genetic variation in Jamaican populations of the coffee berry borer (Hypothenemus hampei).</title>
        <authorList>
            <person name="Errbii M."/>
            <person name="Myrie A."/>
        </authorList>
    </citation>
    <scope>NUCLEOTIDE SEQUENCE [LARGE SCALE GENOMIC DNA]</scope>
    <source>
        <strain evidence="5">JA-Hopewell-2020-01-JO</strain>
        <tissue evidence="5">Whole body</tissue>
    </source>
</reference>
<proteinExistence type="predicted"/>
<dbReference type="InterPro" id="IPR040193">
    <property type="entry name" value="EFHC1/EFHC2/EFHB"/>
</dbReference>
<evidence type="ECO:0000256" key="2">
    <source>
        <dbReference type="ARBA" id="ARBA00022490"/>
    </source>
</evidence>
<keyword evidence="3" id="KW-0677">Repeat</keyword>
<dbReference type="PANTHER" id="PTHR12086:SF12">
    <property type="entry name" value="EF-HAND DOMAIN-CONTAINING FAMILY MEMBER B"/>
    <property type="match status" value="1"/>
</dbReference>
<evidence type="ECO:0000313" key="6">
    <source>
        <dbReference type="Proteomes" id="UP001566132"/>
    </source>
</evidence>
<evidence type="ECO:0000256" key="3">
    <source>
        <dbReference type="ARBA" id="ARBA00022737"/>
    </source>
</evidence>
<dbReference type="Proteomes" id="UP001566132">
    <property type="component" value="Unassembled WGS sequence"/>
</dbReference>
<gene>
    <name evidence="5" type="ORF">ABEB36_010225</name>
</gene>
<keyword evidence="6" id="KW-1185">Reference proteome</keyword>
<evidence type="ECO:0000256" key="4">
    <source>
        <dbReference type="ARBA" id="ARBA00023212"/>
    </source>
</evidence>
<comment type="subcellular location">
    <subcellularLocation>
        <location evidence="1">Cytoplasm</location>
        <location evidence="1">Cytoskeleton</location>
    </subcellularLocation>
</comment>
<dbReference type="AlphaFoldDB" id="A0ABD1EIY0"/>
<dbReference type="PANTHER" id="PTHR12086">
    <property type="entry name" value="EF-HAND DOMAIN C-TERMINAL CONTAINING PROTEIN"/>
    <property type="match status" value="1"/>
</dbReference>
<accession>A0ABD1EIY0</accession>